<dbReference type="InterPro" id="IPR016084">
    <property type="entry name" value="Haem_Oase-like_multi-hlx"/>
</dbReference>
<reference evidence="1 2" key="1">
    <citation type="submission" date="2015-12" db="EMBL/GenBank/DDBJ databases">
        <title>Draft genome sequence of Streptomyces silvensis ATCC 53525, a producer of novel hormone antagonists.</title>
        <authorList>
            <person name="Johnston C.W."/>
            <person name="Li Y."/>
            <person name="Magarvey N.A."/>
        </authorList>
    </citation>
    <scope>NUCLEOTIDE SEQUENCE [LARGE SCALE GENOMIC DNA]</scope>
    <source>
        <strain evidence="1 2">ATCC 53525</strain>
    </source>
</reference>
<protein>
    <recommendedName>
        <fullName evidence="3">Iron-containing redox enzyme family protein</fullName>
    </recommendedName>
</protein>
<evidence type="ECO:0000313" key="2">
    <source>
        <dbReference type="Proteomes" id="UP000054804"/>
    </source>
</evidence>
<dbReference type="AlphaFoldDB" id="A0A0W7X5Y3"/>
<dbReference type="RefSeq" id="WP_058847649.1">
    <property type="nucleotide sequence ID" value="NZ_LOCL01000031.1"/>
</dbReference>
<sequence>MNRVQSTGITHPKPFYTEEQSRLKKAELDRYLDKKMAEWKATVPFAAHLTEPELHQAYYRRTLIEHVWRIRLSRVSQSKAIYKIAQVAPRAARDYAQYQADEMLHDKLYISDAAAAGVTEEEILATEPYLSTRLFEGFFYYALEHESALAPVVSNYLVEYTQVKLQPAIVANLQKRLGKENVKGQAAHLHVDTTEDHSQEMWDILHQLIFSEEDYQQVFKYIDDVQEILAMFFREIYADTVARHAETTQAAPTVETAV</sequence>
<proteinExistence type="predicted"/>
<gene>
    <name evidence="1" type="ORF">AT728_25295</name>
</gene>
<evidence type="ECO:0008006" key="3">
    <source>
        <dbReference type="Google" id="ProtNLM"/>
    </source>
</evidence>
<dbReference type="OrthoDB" id="6916651at2"/>
<comment type="caution">
    <text evidence="1">The sequence shown here is derived from an EMBL/GenBank/DDBJ whole genome shotgun (WGS) entry which is preliminary data.</text>
</comment>
<dbReference type="Pfam" id="PF14518">
    <property type="entry name" value="Haem_oxygenas_2"/>
    <property type="match status" value="1"/>
</dbReference>
<keyword evidence="2" id="KW-1185">Reference proteome</keyword>
<dbReference type="STRING" id="1765722.AT728_25295"/>
<evidence type="ECO:0000313" key="1">
    <source>
        <dbReference type="EMBL" id="KUF18277.1"/>
    </source>
</evidence>
<dbReference type="SUPFAM" id="SSF48613">
    <property type="entry name" value="Heme oxygenase-like"/>
    <property type="match status" value="1"/>
</dbReference>
<dbReference type="Gene3D" id="1.20.910.10">
    <property type="entry name" value="Heme oxygenase-like"/>
    <property type="match status" value="1"/>
</dbReference>
<organism evidence="1 2">
    <name type="scientific">Streptomyces silvensis</name>
    <dbReference type="NCBI Taxonomy" id="1765722"/>
    <lineage>
        <taxon>Bacteria</taxon>
        <taxon>Bacillati</taxon>
        <taxon>Actinomycetota</taxon>
        <taxon>Actinomycetes</taxon>
        <taxon>Kitasatosporales</taxon>
        <taxon>Streptomycetaceae</taxon>
        <taxon>Streptomyces</taxon>
    </lineage>
</organism>
<dbReference type="Proteomes" id="UP000054804">
    <property type="component" value="Unassembled WGS sequence"/>
</dbReference>
<name>A0A0W7X5Y3_9ACTN</name>
<accession>A0A0W7X5Y3</accession>
<dbReference type="EMBL" id="LOCL01000031">
    <property type="protein sequence ID" value="KUF18277.1"/>
    <property type="molecule type" value="Genomic_DNA"/>
</dbReference>